<dbReference type="InterPro" id="IPR036736">
    <property type="entry name" value="ACP-like_sf"/>
</dbReference>
<dbReference type="InterPro" id="IPR009081">
    <property type="entry name" value="PP-bd_ACP"/>
</dbReference>
<dbReference type="Gene3D" id="3.40.50.12780">
    <property type="entry name" value="N-terminal domain of ligase-like"/>
    <property type="match status" value="1"/>
</dbReference>
<dbReference type="InterPro" id="IPR042099">
    <property type="entry name" value="ANL_N_sf"/>
</dbReference>
<dbReference type="InterPro" id="IPR006162">
    <property type="entry name" value="Ppantetheine_attach_site"/>
</dbReference>
<dbReference type="InterPro" id="IPR023213">
    <property type="entry name" value="CAT-like_dom_sf"/>
</dbReference>
<keyword evidence="3" id="KW-0597">Phosphoprotein</keyword>
<dbReference type="SUPFAM" id="SSF52777">
    <property type="entry name" value="CoA-dependent acyltransferases"/>
    <property type="match status" value="2"/>
</dbReference>
<dbReference type="Gene3D" id="3.30.300.30">
    <property type="match status" value="1"/>
</dbReference>
<dbReference type="SUPFAM" id="SSF56801">
    <property type="entry name" value="Acetyl-CoA synthetase-like"/>
    <property type="match status" value="1"/>
</dbReference>
<dbReference type="Pfam" id="PF00668">
    <property type="entry name" value="Condensation"/>
    <property type="match status" value="1"/>
</dbReference>
<dbReference type="CDD" id="cd19531">
    <property type="entry name" value="LCL_NRPS-like"/>
    <property type="match status" value="1"/>
</dbReference>
<dbReference type="SMART" id="SM00823">
    <property type="entry name" value="PKS_PP"/>
    <property type="match status" value="1"/>
</dbReference>
<sequence>RTGDLARFLPDGNLDFLGRIDQQIKLRGFRIELGEIQAALLAVDGVRDALVMVRTDGRAEAQLVAYVVAEVEESCYREALRERLPDYMVPAAFVRLEALPLTPNGKVDRAALPAPDFGSGEVYVAPAGFIEVTLAGLWQEVLGLSSPVSATANFFALGGHSLLAMRLIGRVRRAFAVNVPLKTVFAAPTLRSFAAAIPRAVGLPLPPPLRPVAREGRLPASFFQQRLWFIDQFEGGSTHYHIGLAYALRGLLDVGALQQALLALVERHESQRTAIVFDGETPSQQILPAAIDLPVESFESGDRSAHLAAARDREAAEPFVLAQGRPLRARLLRFAEDDHVLLLTQHHIATDGWSLDVLVGELAALYAAACDNAPASLPALPVHYADYAVWQRDWLQGEVLQAHADYWRKQLADLPPVHSLPLDKPRPAQQTFAGASLSRVLDPARSAAFAQVCRQYGVTLFMGLHAAFAALLARYSGQHDIVIGTPIANREQPELAGLIGGFVNTLVLRSEVGSLSFAELLRHSEQTALDAYAH</sequence>
<comment type="cofactor">
    <cofactor evidence="1">
        <name>pantetheine 4'-phosphate</name>
        <dbReference type="ChEBI" id="CHEBI:47942"/>
    </cofactor>
</comment>
<evidence type="ECO:0000256" key="1">
    <source>
        <dbReference type="ARBA" id="ARBA00001957"/>
    </source>
</evidence>
<dbReference type="InterPro" id="IPR025110">
    <property type="entry name" value="AMP-bd_C"/>
</dbReference>
<evidence type="ECO:0000256" key="2">
    <source>
        <dbReference type="ARBA" id="ARBA00022450"/>
    </source>
</evidence>
<dbReference type="Pfam" id="PF13193">
    <property type="entry name" value="AMP-binding_C"/>
    <property type="match status" value="1"/>
</dbReference>
<evidence type="ECO:0000259" key="4">
    <source>
        <dbReference type="PROSITE" id="PS50075"/>
    </source>
</evidence>
<keyword evidence="2" id="KW-0596">Phosphopantetheine</keyword>
<dbReference type="FunFam" id="3.30.300.30:FF:000010">
    <property type="entry name" value="Enterobactin synthetase component F"/>
    <property type="match status" value="1"/>
</dbReference>
<dbReference type="GO" id="GO:0031177">
    <property type="term" value="F:phosphopantetheine binding"/>
    <property type="evidence" value="ECO:0007669"/>
    <property type="project" value="InterPro"/>
</dbReference>
<comment type="caution">
    <text evidence="5">The sequence shown here is derived from an EMBL/GenBank/DDBJ whole genome shotgun (WGS) entry which is preliminary data.</text>
</comment>
<name>A0AAE3GY47_9CYAN</name>
<evidence type="ECO:0000313" key="5">
    <source>
        <dbReference type="EMBL" id="MCP2732574.1"/>
    </source>
</evidence>
<dbReference type="GO" id="GO:0043041">
    <property type="term" value="P:amino acid activation for nonribosomal peptide biosynthetic process"/>
    <property type="evidence" value="ECO:0007669"/>
    <property type="project" value="TreeGrafter"/>
</dbReference>
<evidence type="ECO:0000313" key="6">
    <source>
        <dbReference type="Proteomes" id="UP001204953"/>
    </source>
</evidence>
<reference evidence="5" key="1">
    <citation type="submission" date="2022-06" db="EMBL/GenBank/DDBJ databases">
        <title>New cyanobacteria of genus Symplocastrum in benthos of Lake Baikal.</title>
        <authorList>
            <person name="Sorokovikova E."/>
            <person name="Tikhonova I."/>
            <person name="Krasnopeev A."/>
            <person name="Evseev P."/>
            <person name="Gladkikh A."/>
            <person name="Belykh O."/>
        </authorList>
    </citation>
    <scope>NUCLEOTIDE SEQUENCE</scope>
    <source>
        <strain evidence="5">BBK-W-15</strain>
    </source>
</reference>
<accession>A0AAE3GY47</accession>
<organism evidence="5 6">
    <name type="scientific">Limnofasciculus baicalensis BBK-W-15</name>
    <dbReference type="NCBI Taxonomy" id="2699891"/>
    <lineage>
        <taxon>Bacteria</taxon>
        <taxon>Bacillati</taxon>
        <taxon>Cyanobacteriota</taxon>
        <taxon>Cyanophyceae</taxon>
        <taxon>Coleofasciculales</taxon>
        <taxon>Coleofasciculaceae</taxon>
        <taxon>Limnofasciculus</taxon>
        <taxon>Limnofasciculus baicalensis</taxon>
    </lineage>
</organism>
<keyword evidence="6" id="KW-1185">Reference proteome</keyword>
<dbReference type="Gene3D" id="3.30.559.10">
    <property type="entry name" value="Chloramphenicol acetyltransferase-like domain"/>
    <property type="match status" value="1"/>
</dbReference>
<dbReference type="GO" id="GO:0005829">
    <property type="term" value="C:cytosol"/>
    <property type="evidence" value="ECO:0007669"/>
    <property type="project" value="TreeGrafter"/>
</dbReference>
<dbReference type="EMBL" id="JAMZMM010000667">
    <property type="protein sequence ID" value="MCP2732574.1"/>
    <property type="molecule type" value="Genomic_DNA"/>
</dbReference>
<dbReference type="InterPro" id="IPR001242">
    <property type="entry name" value="Condensation_dom"/>
</dbReference>
<dbReference type="Gene3D" id="1.10.1200.10">
    <property type="entry name" value="ACP-like"/>
    <property type="match status" value="1"/>
</dbReference>
<gene>
    <name evidence="5" type="ORF">NJ959_29520</name>
</gene>
<dbReference type="PANTHER" id="PTHR45527">
    <property type="entry name" value="NONRIBOSOMAL PEPTIDE SYNTHETASE"/>
    <property type="match status" value="1"/>
</dbReference>
<dbReference type="SUPFAM" id="SSF47336">
    <property type="entry name" value="ACP-like"/>
    <property type="match status" value="1"/>
</dbReference>
<dbReference type="GO" id="GO:0072330">
    <property type="term" value="P:monocarboxylic acid biosynthetic process"/>
    <property type="evidence" value="ECO:0007669"/>
    <property type="project" value="UniProtKB-ARBA"/>
</dbReference>
<dbReference type="PANTHER" id="PTHR45527:SF1">
    <property type="entry name" value="FATTY ACID SYNTHASE"/>
    <property type="match status" value="1"/>
</dbReference>
<dbReference type="GO" id="GO:0003824">
    <property type="term" value="F:catalytic activity"/>
    <property type="evidence" value="ECO:0007669"/>
    <property type="project" value="InterPro"/>
</dbReference>
<dbReference type="GO" id="GO:0044550">
    <property type="term" value="P:secondary metabolite biosynthetic process"/>
    <property type="evidence" value="ECO:0007669"/>
    <property type="project" value="TreeGrafter"/>
</dbReference>
<dbReference type="Gene3D" id="3.30.559.30">
    <property type="entry name" value="Nonribosomal peptide synthetase, condensation domain"/>
    <property type="match status" value="1"/>
</dbReference>
<dbReference type="PROSITE" id="PS00012">
    <property type="entry name" value="PHOSPHOPANTETHEINE"/>
    <property type="match status" value="1"/>
</dbReference>
<protein>
    <submittedName>
        <fullName evidence="5">Condensation domain-containing protein</fullName>
    </submittedName>
</protein>
<dbReference type="AlphaFoldDB" id="A0AAE3GY47"/>
<dbReference type="InterPro" id="IPR045851">
    <property type="entry name" value="AMP-bd_C_sf"/>
</dbReference>
<dbReference type="RefSeq" id="WP_254015281.1">
    <property type="nucleotide sequence ID" value="NZ_JAMZMM010000667.1"/>
</dbReference>
<evidence type="ECO:0000256" key="3">
    <source>
        <dbReference type="ARBA" id="ARBA00022553"/>
    </source>
</evidence>
<dbReference type="Proteomes" id="UP001204953">
    <property type="component" value="Unassembled WGS sequence"/>
</dbReference>
<dbReference type="PROSITE" id="PS50075">
    <property type="entry name" value="CARRIER"/>
    <property type="match status" value="1"/>
</dbReference>
<feature type="domain" description="Carrier" evidence="4">
    <location>
        <begin position="125"/>
        <end position="201"/>
    </location>
</feature>
<dbReference type="Pfam" id="PF00550">
    <property type="entry name" value="PP-binding"/>
    <property type="match status" value="1"/>
</dbReference>
<proteinExistence type="predicted"/>
<feature type="non-terminal residue" evidence="5">
    <location>
        <position position="534"/>
    </location>
</feature>
<feature type="non-terminal residue" evidence="5">
    <location>
        <position position="1"/>
    </location>
</feature>
<dbReference type="GO" id="GO:0008610">
    <property type="term" value="P:lipid biosynthetic process"/>
    <property type="evidence" value="ECO:0007669"/>
    <property type="project" value="UniProtKB-ARBA"/>
</dbReference>
<dbReference type="FunFam" id="1.10.1200.10:FF:000016">
    <property type="entry name" value="Non-ribosomal peptide synthase"/>
    <property type="match status" value="1"/>
</dbReference>
<dbReference type="InterPro" id="IPR020806">
    <property type="entry name" value="PKS_PP-bd"/>
</dbReference>